<keyword evidence="3" id="KW-1185">Reference proteome</keyword>
<proteinExistence type="predicted"/>
<dbReference type="EMBL" id="JAZHXI010000020">
    <property type="protein sequence ID" value="KAL2060856.1"/>
    <property type="molecule type" value="Genomic_DNA"/>
</dbReference>
<organism evidence="2 3">
    <name type="scientific">Oculimacula yallundae</name>
    <dbReference type="NCBI Taxonomy" id="86028"/>
    <lineage>
        <taxon>Eukaryota</taxon>
        <taxon>Fungi</taxon>
        <taxon>Dikarya</taxon>
        <taxon>Ascomycota</taxon>
        <taxon>Pezizomycotina</taxon>
        <taxon>Leotiomycetes</taxon>
        <taxon>Helotiales</taxon>
        <taxon>Ploettnerulaceae</taxon>
        <taxon>Oculimacula</taxon>
    </lineage>
</organism>
<dbReference type="InterPro" id="IPR045518">
    <property type="entry name" value="2EXR"/>
</dbReference>
<comment type="caution">
    <text evidence="2">The sequence shown here is derived from an EMBL/GenBank/DDBJ whole genome shotgun (WGS) entry which is preliminary data.</text>
</comment>
<dbReference type="Proteomes" id="UP001595075">
    <property type="component" value="Unassembled WGS sequence"/>
</dbReference>
<feature type="domain" description="2EXR" evidence="1">
    <location>
        <begin position="65"/>
        <end position="161"/>
    </location>
</feature>
<dbReference type="Pfam" id="PF20150">
    <property type="entry name" value="2EXR"/>
    <property type="match status" value="1"/>
</dbReference>
<evidence type="ECO:0000313" key="3">
    <source>
        <dbReference type="Proteomes" id="UP001595075"/>
    </source>
</evidence>
<sequence>MATPETPPLAQALTLADLVLPEPRVRSARTTSARIKRLQDILGRLYLLKEQNNILHPTSGAATTFHLFPKLPMEIRIKVFREILDEEVIFAIGWDNLHPWLLPWIKQRVGSWHDFEIHDIRVTGKGSLLHVNAEARAEAKRFLRNFEFRGRGTWVNAATDVAWFPRFNSKDVNVCHEGFLVGHTIQYKSWPGNPHHNLDQRKFDYRFVGEKGLKEVVLAMTSKDLTDVHNRKDITAASKPPSVLLDDPCQSIDLGKIDWAVMEREEMHSMTEWIVKRDLYRNRILDYASSADYPSWVSRIIERCPETKDDVTIPNISFCLEKNTSLPSI</sequence>
<evidence type="ECO:0000313" key="2">
    <source>
        <dbReference type="EMBL" id="KAL2060856.1"/>
    </source>
</evidence>
<reference evidence="2 3" key="1">
    <citation type="journal article" date="2024" name="Commun. Biol.">
        <title>Comparative genomic analysis of thermophilic fungi reveals convergent evolutionary adaptations and gene losses.</title>
        <authorList>
            <person name="Steindorff A.S."/>
            <person name="Aguilar-Pontes M.V."/>
            <person name="Robinson A.J."/>
            <person name="Andreopoulos B."/>
            <person name="LaButti K."/>
            <person name="Kuo A."/>
            <person name="Mondo S."/>
            <person name="Riley R."/>
            <person name="Otillar R."/>
            <person name="Haridas S."/>
            <person name="Lipzen A."/>
            <person name="Grimwood J."/>
            <person name="Schmutz J."/>
            <person name="Clum A."/>
            <person name="Reid I.D."/>
            <person name="Moisan M.C."/>
            <person name="Butler G."/>
            <person name="Nguyen T.T.M."/>
            <person name="Dewar K."/>
            <person name="Conant G."/>
            <person name="Drula E."/>
            <person name="Henrissat B."/>
            <person name="Hansel C."/>
            <person name="Singer S."/>
            <person name="Hutchinson M.I."/>
            <person name="de Vries R.P."/>
            <person name="Natvig D.O."/>
            <person name="Powell A.J."/>
            <person name="Tsang A."/>
            <person name="Grigoriev I.V."/>
        </authorList>
    </citation>
    <scope>NUCLEOTIDE SEQUENCE [LARGE SCALE GENOMIC DNA]</scope>
    <source>
        <strain evidence="2 3">CBS 494.80</strain>
    </source>
</reference>
<evidence type="ECO:0000259" key="1">
    <source>
        <dbReference type="Pfam" id="PF20150"/>
    </source>
</evidence>
<name>A0ABR4BUR7_9HELO</name>
<accession>A0ABR4BUR7</accession>
<protein>
    <recommendedName>
        <fullName evidence="1">2EXR domain-containing protein</fullName>
    </recommendedName>
</protein>
<gene>
    <name evidence="2" type="ORF">VTL71DRAFT_8908</name>
</gene>